<dbReference type="NCBIfam" id="NF033747">
    <property type="entry name" value="class_E_sortase"/>
    <property type="match status" value="1"/>
</dbReference>
<dbReference type="Proteomes" id="UP001243212">
    <property type="component" value="Unassembled WGS sequence"/>
</dbReference>
<evidence type="ECO:0000256" key="2">
    <source>
        <dbReference type="SAM" id="Phobius"/>
    </source>
</evidence>
<evidence type="ECO:0000313" key="4">
    <source>
        <dbReference type="Proteomes" id="UP001243212"/>
    </source>
</evidence>
<comment type="caution">
    <text evidence="3">The sequence shown here is derived from an EMBL/GenBank/DDBJ whole genome shotgun (WGS) entry which is preliminary data.</text>
</comment>
<dbReference type="InterPro" id="IPR005754">
    <property type="entry name" value="Sortase"/>
</dbReference>
<evidence type="ECO:0000313" key="3">
    <source>
        <dbReference type="EMBL" id="MDP9806332.1"/>
    </source>
</evidence>
<dbReference type="InterPro" id="IPR053465">
    <property type="entry name" value="Sortase_Class_E"/>
</dbReference>
<dbReference type="Pfam" id="PF04203">
    <property type="entry name" value="Sortase"/>
    <property type="match status" value="1"/>
</dbReference>
<dbReference type="Gene3D" id="2.40.260.10">
    <property type="entry name" value="Sortase"/>
    <property type="match status" value="1"/>
</dbReference>
<proteinExistence type="predicted"/>
<gene>
    <name evidence="3" type="ORF">J2S70_000914</name>
</gene>
<name>A0ABT9NG22_9ACTO</name>
<keyword evidence="2" id="KW-0472">Membrane</keyword>
<dbReference type="CDD" id="cd05830">
    <property type="entry name" value="Sortase_E"/>
    <property type="match status" value="1"/>
</dbReference>
<keyword evidence="4" id="KW-1185">Reference proteome</keyword>
<dbReference type="InterPro" id="IPR042003">
    <property type="entry name" value="Sortase_E"/>
</dbReference>
<dbReference type="SUPFAM" id="SSF63817">
    <property type="entry name" value="Sortase"/>
    <property type="match status" value="1"/>
</dbReference>
<accession>A0ABT9NG22</accession>
<keyword evidence="2" id="KW-1133">Transmembrane helix</keyword>
<evidence type="ECO:0000256" key="1">
    <source>
        <dbReference type="ARBA" id="ARBA00022801"/>
    </source>
</evidence>
<reference evidence="3 4" key="1">
    <citation type="submission" date="2023-07" db="EMBL/GenBank/DDBJ databases">
        <title>Sequencing the genomes of 1000 actinobacteria strains.</title>
        <authorList>
            <person name="Klenk H.-P."/>
        </authorList>
    </citation>
    <scope>NUCLEOTIDE SEQUENCE [LARGE SCALE GENOMIC DNA]</scope>
    <source>
        <strain evidence="3 4">DSM 17163</strain>
    </source>
</reference>
<dbReference type="InterPro" id="IPR023365">
    <property type="entry name" value="Sortase_dom-sf"/>
</dbReference>
<organism evidence="3 4">
    <name type="scientific">Trueperella bonasi</name>
    <dbReference type="NCBI Taxonomy" id="312286"/>
    <lineage>
        <taxon>Bacteria</taxon>
        <taxon>Bacillati</taxon>
        <taxon>Actinomycetota</taxon>
        <taxon>Actinomycetes</taxon>
        <taxon>Actinomycetales</taxon>
        <taxon>Actinomycetaceae</taxon>
        <taxon>Trueperella</taxon>
    </lineage>
</organism>
<dbReference type="EC" id="3.4.22.70" evidence="3"/>
<dbReference type="GO" id="GO:0016787">
    <property type="term" value="F:hydrolase activity"/>
    <property type="evidence" value="ECO:0007669"/>
    <property type="project" value="UniProtKB-KW"/>
</dbReference>
<dbReference type="EMBL" id="JAUSQX010000001">
    <property type="protein sequence ID" value="MDP9806332.1"/>
    <property type="molecule type" value="Genomic_DNA"/>
</dbReference>
<sequence length="265" mass="29762">MTPAESTAKRKPSLFNRILGVIGELLITAGLVIALFIVWQIWWTDIIANAAQAEEIEQLQQEYGVVTVEDDGIAEPQEGPPPEWTHEPEFGEILGIMRIPAFGYDYGYTIRNGTDMTSILDTGAFGRYEDTALPGQIGNFATAAHRQTYGAPMLHVPQLEEGDEIVVEMENSYLVYSIINDEIVDPTEIWTIAPDPFLAYEQLQGRGNLSEPTRRLLTITTCHPPFVSNERWVVHAEFKYWTKREDGLPQALVEPGVTQQLEEVN</sequence>
<dbReference type="RefSeq" id="WP_307682563.1">
    <property type="nucleotide sequence ID" value="NZ_JAUSQX010000001.1"/>
</dbReference>
<keyword evidence="2" id="KW-0812">Transmembrane</keyword>
<keyword evidence="1 3" id="KW-0378">Hydrolase</keyword>
<protein>
    <submittedName>
        <fullName evidence="3">Sortase A</fullName>
        <ecNumber evidence="3">3.4.22.70</ecNumber>
    </submittedName>
</protein>
<feature type="transmembrane region" description="Helical" evidence="2">
    <location>
        <begin position="21"/>
        <end position="43"/>
    </location>
</feature>